<dbReference type="Proteomes" id="UP001159405">
    <property type="component" value="Unassembled WGS sequence"/>
</dbReference>
<dbReference type="Pfam" id="PF13637">
    <property type="entry name" value="Ank_4"/>
    <property type="match status" value="2"/>
</dbReference>
<organism evidence="4 5">
    <name type="scientific">Porites lobata</name>
    <dbReference type="NCBI Taxonomy" id="104759"/>
    <lineage>
        <taxon>Eukaryota</taxon>
        <taxon>Metazoa</taxon>
        <taxon>Cnidaria</taxon>
        <taxon>Anthozoa</taxon>
        <taxon>Hexacorallia</taxon>
        <taxon>Scleractinia</taxon>
        <taxon>Fungiina</taxon>
        <taxon>Poritidae</taxon>
        <taxon>Porites</taxon>
    </lineage>
</organism>
<evidence type="ECO:0000256" key="2">
    <source>
        <dbReference type="ARBA" id="ARBA00023043"/>
    </source>
</evidence>
<name>A0ABN8Q3S9_9CNID</name>
<evidence type="ECO:0000313" key="4">
    <source>
        <dbReference type="EMBL" id="CAH3156085.1"/>
    </source>
</evidence>
<feature type="repeat" description="ANK" evidence="3">
    <location>
        <begin position="120"/>
        <end position="152"/>
    </location>
</feature>
<dbReference type="PANTHER" id="PTHR24126:SF14">
    <property type="entry name" value="ANK_REP_REGION DOMAIN-CONTAINING PROTEIN"/>
    <property type="match status" value="1"/>
</dbReference>
<reference evidence="4 5" key="1">
    <citation type="submission" date="2022-05" db="EMBL/GenBank/DDBJ databases">
        <authorList>
            <consortium name="Genoscope - CEA"/>
            <person name="William W."/>
        </authorList>
    </citation>
    <scope>NUCLEOTIDE SEQUENCE [LARGE SCALE GENOMIC DNA]</scope>
</reference>
<protein>
    <submittedName>
        <fullName evidence="4">Uncharacterized protein</fullName>
    </submittedName>
</protein>
<dbReference type="Pfam" id="PF12796">
    <property type="entry name" value="Ank_2"/>
    <property type="match status" value="1"/>
</dbReference>
<dbReference type="Gene3D" id="1.25.40.20">
    <property type="entry name" value="Ankyrin repeat-containing domain"/>
    <property type="match status" value="3"/>
</dbReference>
<keyword evidence="2 3" id="KW-0040">ANK repeat</keyword>
<keyword evidence="5" id="KW-1185">Reference proteome</keyword>
<dbReference type="SMART" id="SM00248">
    <property type="entry name" value="ANK"/>
    <property type="match status" value="8"/>
</dbReference>
<sequence length="673" mass="75015">MISLEFSNHIKTFDFKSNRSQVQREAIEAVIAGQSLSSLFERHGLNFEERKQLVKTKLGYPHRGEECTLFLLAVICGHVEIVRNMVEEQLVDIEQQKTVLVGVHAEKNEVQYGFGYEVGEGVTALWCAAAWCKLDLVKLLVSYGANVNHKSKGGSSPLFMACQYFHSDRSRHVLLGKPDVPIQLELVKYLVENGADVRDCGRSGDTPLIAAALSGYKDPSLMAFLLEKGADPNIKNTHGSTALHLAAEKGCLETVKVLIQHGAEQEVVDGEGLTPLQRACCGCHDEVVDYLISLPHCSREARIDALELLAASHATSIDTETIEYPSEGDDEYDNDTDNASIQHGYHLMLKAMKERNSPSSIAKSGAKSPLAVYNSQTESQTIEELEALSSNNEAIQIEGFIIRDRVLGAFPSTEIIQPLVNKAVVLAHKGNLKQANCFYSRALSFKLVSSPQSRELFRRFLDHAAGMIENHTELKIDDIEPAYQFLVAWLSNVVRRKEDQQGSHFEVQESQWAFDHDMLQAFYFICILSNIEIHSDDDSQRRSAMIKAILDLKLYNSQGADMFHLAIWETIIEVHNKVSLKEIFHVPNMKVMETLLQCGADIHSKDKAGNTPLHILATVDPKLAIVPNDFKENGAQKYVKWFLQNGAEADAQNTAGERPVDLAVSENIKEFLQ</sequence>
<gene>
    <name evidence="4" type="ORF">PLOB_00001655</name>
</gene>
<keyword evidence="1" id="KW-0677">Repeat</keyword>
<proteinExistence type="predicted"/>
<dbReference type="PROSITE" id="PS50088">
    <property type="entry name" value="ANK_REPEAT"/>
    <property type="match status" value="3"/>
</dbReference>
<feature type="repeat" description="ANK" evidence="3">
    <location>
        <begin position="203"/>
        <end position="237"/>
    </location>
</feature>
<evidence type="ECO:0000256" key="3">
    <source>
        <dbReference type="PROSITE-ProRule" id="PRU00023"/>
    </source>
</evidence>
<dbReference type="PROSITE" id="PS50297">
    <property type="entry name" value="ANK_REP_REGION"/>
    <property type="match status" value="3"/>
</dbReference>
<dbReference type="InterPro" id="IPR036770">
    <property type="entry name" value="Ankyrin_rpt-contain_sf"/>
</dbReference>
<feature type="repeat" description="ANK" evidence="3">
    <location>
        <begin position="238"/>
        <end position="270"/>
    </location>
</feature>
<dbReference type="PRINTS" id="PR01415">
    <property type="entry name" value="ANKYRIN"/>
</dbReference>
<dbReference type="EMBL" id="CALNXK010000103">
    <property type="protein sequence ID" value="CAH3156085.1"/>
    <property type="molecule type" value="Genomic_DNA"/>
</dbReference>
<dbReference type="InterPro" id="IPR002110">
    <property type="entry name" value="Ankyrin_rpt"/>
</dbReference>
<evidence type="ECO:0000256" key="1">
    <source>
        <dbReference type="ARBA" id="ARBA00022737"/>
    </source>
</evidence>
<dbReference type="SUPFAM" id="SSF48403">
    <property type="entry name" value="Ankyrin repeat"/>
    <property type="match status" value="1"/>
</dbReference>
<dbReference type="PANTHER" id="PTHR24126">
    <property type="entry name" value="ANKYRIN REPEAT, PH AND SEC7 DOMAIN CONTAINING PROTEIN SECG-RELATED"/>
    <property type="match status" value="1"/>
</dbReference>
<accession>A0ABN8Q3S9</accession>
<comment type="caution">
    <text evidence="4">The sequence shown here is derived from an EMBL/GenBank/DDBJ whole genome shotgun (WGS) entry which is preliminary data.</text>
</comment>
<evidence type="ECO:0000313" key="5">
    <source>
        <dbReference type="Proteomes" id="UP001159405"/>
    </source>
</evidence>